<dbReference type="Proteomes" id="UP001177003">
    <property type="component" value="Chromosome 9"/>
</dbReference>
<name>A0AA35ZZX8_LACSI</name>
<keyword evidence="2" id="KW-1185">Reference proteome</keyword>
<protein>
    <submittedName>
        <fullName evidence="1">Uncharacterized protein</fullName>
    </submittedName>
</protein>
<sequence>MATSMGLIPNPFEFETLQEMYGLSPTDGVEFSGSGVMIASPPSGKICIYLNKIDVATNIHSPLAMEVTTLILTARLRRISCGGGYGLNRSYSVRSTTDAIIFSDIISQNCFPTIKTMPTS</sequence>
<dbReference type="AlphaFoldDB" id="A0AA35ZZX8"/>
<evidence type="ECO:0000313" key="1">
    <source>
        <dbReference type="EMBL" id="CAI9302030.1"/>
    </source>
</evidence>
<reference evidence="1" key="1">
    <citation type="submission" date="2023-04" db="EMBL/GenBank/DDBJ databases">
        <authorList>
            <person name="Vijverberg K."/>
            <person name="Xiong W."/>
            <person name="Schranz E."/>
        </authorList>
    </citation>
    <scope>NUCLEOTIDE SEQUENCE</scope>
</reference>
<organism evidence="1 2">
    <name type="scientific">Lactuca saligna</name>
    <name type="common">Willowleaf lettuce</name>
    <dbReference type="NCBI Taxonomy" id="75948"/>
    <lineage>
        <taxon>Eukaryota</taxon>
        <taxon>Viridiplantae</taxon>
        <taxon>Streptophyta</taxon>
        <taxon>Embryophyta</taxon>
        <taxon>Tracheophyta</taxon>
        <taxon>Spermatophyta</taxon>
        <taxon>Magnoliopsida</taxon>
        <taxon>eudicotyledons</taxon>
        <taxon>Gunneridae</taxon>
        <taxon>Pentapetalae</taxon>
        <taxon>asterids</taxon>
        <taxon>campanulids</taxon>
        <taxon>Asterales</taxon>
        <taxon>Asteraceae</taxon>
        <taxon>Cichorioideae</taxon>
        <taxon>Cichorieae</taxon>
        <taxon>Lactucinae</taxon>
        <taxon>Lactuca</taxon>
    </lineage>
</organism>
<dbReference type="EMBL" id="OX465085">
    <property type="protein sequence ID" value="CAI9302030.1"/>
    <property type="molecule type" value="Genomic_DNA"/>
</dbReference>
<proteinExistence type="predicted"/>
<evidence type="ECO:0000313" key="2">
    <source>
        <dbReference type="Proteomes" id="UP001177003"/>
    </source>
</evidence>
<gene>
    <name evidence="1" type="ORF">LSALG_LOCUS40542</name>
</gene>
<accession>A0AA35ZZX8</accession>